<proteinExistence type="inferred from homology"/>
<evidence type="ECO:0000256" key="5">
    <source>
        <dbReference type="ARBA" id="ARBA00023288"/>
    </source>
</evidence>
<comment type="function">
    <text evidence="6">Together with LptD, is involved in the assembly of lipopolysaccharide (LPS) at the surface of the outer membrane. Required for the proper assembly of LptD. Binds LPS and may serve as the LPS recognition site at the outer membrane.</text>
</comment>
<evidence type="ECO:0000313" key="8">
    <source>
        <dbReference type="EMBL" id="VFJ65350.1"/>
    </source>
</evidence>
<evidence type="ECO:0000256" key="7">
    <source>
        <dbReference type="SAM" id="Phobius"/>
    </source>
</evidence>
<evidence type="ECO:0000313" key="9">
    <source>
        <dbReference type="EMBL" id="VFJ65463.1"/>
    </source>
</evidence>
<keyword evidence="7" id="KW-1133">Transmembrane helix</keyword>
<dbReference type="GO" id="GO:0043165">
    <property type="term" value="P:Gram-negative-bacterium-type cell outer membrane assembly"/>
    <property type="evidence" value="ECO:0007669"/>
    <property type="project" value="UniProtKB-UniRule"/>
</dbReference>
<keyword evidence="7" id="KW-0812">Transmembrane</keyword>
<keyword evidence="1" id="KW-0732">Signal</keyword>
<accession>A0A450TEE4</accession>
<dbReference type="GO" id="GO:0009279">
    <property type="term" value="C:cell outer membrane"/>
    <property type="evidence" value="ECO:0007669"/>
    <property type="project" value="UniProtKB-UniRule"/>
</dbReference>
<dbReference type="InterPro" id="IPR007485">
    <property type="entry name" value="LPS_assembly_LptE"/>
</dbReference>
<name>A0A450TEE4_9GAMM</name>
<dbReference type="Pfam" id="PF04390">
    <property type="entry name" value="LptE"/>
    <property type="match status" value="1"/>
</dbReference>
<dbReference type="PANTHER" id="PTHR38098:SF1">
    <property type="entry name" value="LPS-ASSEMBLY LIPOPROTEIN LPTE"/>
    <property type="match status" value="1"/>
</dbReference>
<dbReference type="EMBL" id="CAADFL010000101">
    <property type="protein sequence ID" value="VFK09305.1"/>
    <property type="molecule type" value="Genomic_DNA"/>
</dbReference>
<protein>
    <recommendedName>
        <fullName evidence="6">LPS-assembly lipoprotein LptE</fullName>
    </recommendedName>
</protein>
<reference evidence="8" key="1">
    <citation type="submission" date="2019-02" db="EMBL/GenBank/DDBJ databases">
        <authorList>
            <person name="Gruber-Vodicka R. H."/>
            <person name="Seah K. B. B."/>
        </authorList>
    </citation>
    <scope>NUCLEOTIDE SEQUENCE</scope>
    <source>
        <strain evidence="9">BECK_BZ163</strain>
        <strain evidence="10">BECK_BZ164</strain>
        <strain evidence="8">BECK_BZ165</strain>
    </source>
</reference>
<evidence type="ECO:0000256" key="3">
    <source>
        <dbReference type="ARBA" id="ARBA00023139"/>
    </source>
</evidence>
<dbReference type="EMBL" id="CAADFA010000392">
    <property type="protein sequence ID" value="VFJ65350.1"/>
    <property type="molecule type" value="Genomic_DNA"/>
</dbReference>
<evidence type="ECO:0000256" key="6">
    <source>
        <dbReference type="HAMAP-Rule" id="MF_01186"/>
    </source>
</evidence>
<dbReference type="EMBL" id="CAADEZ010000382">
    <property type="protein sequence ID" value="VFJ65463.1"/>
    <property type="molecule type" value="Genomic_DNA"/>
</dbReference>
<evidence type="ECO:0000256" key="2">
    <source>
        <dbReference type="ARBA" id="ARBA00023136"/>
    </source>
</evidence>
<dbReference type="Gene3D" id="3.30.160.150">
    <property type="entry name" value="Lipoprotein like domain"/>
    <property type="match status" value="1"/>
</dbReference>
<keyword evidence="5 8" id="KW-0449">Lipoprotein</keyword>
<dbReference type="GO" id="GO:1990351">
    <property type="term" value="C:transporter complex"/>
    <property type="evidence" value="ECO:0007669"/>
    <property type="project" value="TreeGrafter"/>
</dbReference>
<dbReference type="GO" id="GO:0001530">
    <property type="term" value="F:lipopolysaccharide binding"/>
    <property type="evidence" value="ECO:0007669"/>
    <property type="project" value="TreeGrafter"/>
</dbReference>
<keyword evidence="4 6" id="KW-0998">Cell outer membrane</keyword>
<feature type="transmembrane region" description="Helical" evidence="7">
    <location>
        <begin position="42"/>
        <end position="61"/>
    </location>
</feature>
<evidence type="ECO:0000313" key="10">
    <source>
        <dbReference type="EMBL" id="VFK09305.1"/>
    </source>
</evidence>
<dbReference type="GO" id="GO:0015920">
    <property type="term" value="P:lipopolysaccharide transport"/>
    <property type="evidence" value="ECO:0007669"/>
    <property type="project" value="TreeGrafter"/>
</dbReference>
<sequence length="199" mass="21782">MVNLMQNADKAAFPLSSFPLPSPSPPSSPITSKRGKVTHGGLIAILVLIAATLSAGCGFHLRGGAITLPDGISSLQVRGPMHLADELTILLEGGDITITSDRPDAILVIEREHTDRRVLSVDSNTGKEREHELSYTVVFRVVSADGKELLPPKTINLLRDYVFDEKALHGTNWEQGVLFQEMRRTAANRIFQYLAIWGQ</sequence>
<organism evidence="8">
    <name type="scientific">Candidatus Kentrum sp. FM</name>
    <dbReference type="NCBI Taxonomy" id="2126340"/>
    <lineage>
        <taxon>Bacteria</taxon>
        <taxon>Pseudomonadati</taxon>
        <taxon>Pseudomonadota</taxon>
        <taxon>Gammaproteobacteria</taxon>
        <taxon>Candidatus Kentrum</taxon>
    </lineage>
</organism>
<keyword evidence="2 6" id="KW-0472">Membrane</keyword>
<gene>
    <name evidence="6" type="primary">lptE</name>
    <name evidence="9" type="ORF">BECKFM1743A_GA0114220_103824</name>
    <name evidence="10" type="ORF">BECKFM1743B_GA0114221_101014</name>
    <name evidence="8" type="ORF">BECKFM1743C_GA0114222_103924</name>
</gene>
<dbReference type="PANTHER" id="PTHR38098">
    <property type="entry name" value="LPS-ASSEMBLY LIPOPROTEIN LPTE"/>
    <property type="match status" value="1"/>
</dbReference>
<dbReference type="AlphaFoldDB" id="A0A450TEE4"/>
<evidence type="ECO:0000256" key="1">
    <source>
        <dbReference type="ARBA" id="ARBA00022729"/>
    </source>
</evidence>
<dbReference type="HAMAP" id="MF_01186">
    <property type="entry name" value="LPS_assembly_LptE"/>
    <property type="match status" value="1"/>
</dbReference>
<evidence type="ECO:0000256" key="4">
    <source>
        <dbReference type="ARBA" id="ARBA00023237"/>
    </source>
</evidence>
<keyword evidence="3" id="KW-0564">Palmitate</keyword>
<comment type="similarity">
    <text evidence="6">Belongs to the LptE lipoprotein family.</text>
</comment>
<comment type="subunit">
    <text evidence="6">Component of the lipopolysaccharide transport and assembly complex. Interacts with LptD.</text>
</comment>